<protein>
    <submittedName>
        <fullName evidence="1">Uncharacterized protein</fullName>
    </submittedName>
</protein>
<dbReference type="EMBL" id="CM056741">
    <property type="protein sequence ID" value="KAJ8684815.1"/>
    <property type="molecule type" value="Genomic_DNA"/>
</dbReference>
<evidence type="ECO:0000313" key="1">
    <source>
        <dbReference type="EMBL" id="KAJ8684815.1"/>
    </source>
</evidence>
<sequence length="506" mass="58155">MQICRWQLRQCSPSCWSHNFGSNEDELQNSEDKQGRMMLLTLSPKFWSRDEITEEFGCTEREARKARELMNEGGVLVLPDATVKSVKNLYNRDDVSRLMPGMSDYVSVKTKDGKREHVQKRLLLCNLYELHAQYTQEYPDIKICLTKFTQLCPAQCILAGSSGTHNVCVCVHHENVEIMLEAIEIQDPTSNTQLALRTYQDYLRIMVCNSPSSACFLGDCLNCPESNRNRAFLREKFEGNDGDQMKFETWTHAARCPIVTQMMYRYVFIDSLSDRLMKFKTHDFIAKKQSASIKELKLHLSTRRFIVCFDFTGNYAFVVQNPAQSFHWNNNQAIIFTVVLHFIENGELKHESFAIIFDDSKHNTFAVHQYQKIIIEYPKQHFELITKIIYVSDGAGQHFKDKSNLGIILKHEEDFGTLAKRHHHATAHGKGGCDGISSAHLKRGAKRASLQRTSQNQILTAQALYEWAKVYSEETDVFFSPTEDYEEVKQVLQSRFGDAKVVPGTP</sequence>
<proteinExistence type="predicted"/>
<dbReference type="Proteomes" id="UP001239111">
    <property type="component" value="Chromosome 1"/>
</dbReference>
<accession>A0ACC2PN05</accession>
<organism evidence="1 2">
    <name type="scientific">Eretmocerus hayati</name>
    <dbReference type="NCBI Taxonomy" id="131215"/>
    <lineage>
        <taxon>Eukaryota</taxon>
        <taxon>Metazoa</taxon>
        <taxon>Ecdysozoa</taxon>
        <taxon>Arthropoda</taxon>
        <taxon>Hexapoda</taxon>
        <taxon>Insecta</taxon>
        <taxon>Pterygota</taxon>
        <taxon>Neoptera</taxon>
        <taxon>Endopterygota</taxon>
        <taxon>Hymenoptera</taxon>
        <taxon>Apocrita</taxon>
        <taxon>Proctotrupomorpha</taxon>
        <taxon>Chalcidoidea</taxon>
        <taxon>Aphelinidae</taxon>
        <taxon>Aphelininae</taxon>
        <taxon>Eretmocerus</taxon>
    </lineage>
</organism>
<evidence type="ECO:0000313" key="2">
    <source>
        <dbReference type="Proteomes" id="UP001239111"/>
    </source>
</evidence>
<name>A0ACC2PN05_9HYME</name>
<keyword evidence="2" id="KW-1185">Reference proteome</keyword>
<reference evidence="1" key="1">
    <citation type="submission" date="2023-04" db="EMBL/GenBank/DDBJ databases">
        <title>A chromosome-level genome assembly of the parasitoid wasp Eretmocerus hayati.</title>
        <authorList>
            <person name="Zhong Y."/>
            <person name="Liu S."/>
            <person name="Liu Y."/>
        </authorList>
    </citation>
    <scope>NUCLEOTIDE SEQUENCE</scope>
    <source>
        <strain evidence="1">ZJU_SS_LIU_2023</strain>
    </source>
</reference>
<comment type="caution">
    <text evidence="1">The sequence shown here is derived from an EMBL/GenBank/DDBJ whole genome shotgun (WGS) entry which is preliminary data.</text>
</comment>
<gene>
    <name evidence="1" type="ORF">QAD02_020608</name>
</gene>